<protein>
    <submittedName>
        <fullName evidence="2">IP18313p</fullName>
    </submittedName>
</protein>
<dbReference type="ExpressionAtlas" id="A2VES9">
    <property type="expression patterns" value="baseline and differential"/>
</dbReference>
<evidence type="ECO:0000256" key="1">
    <source>
        <dbReference type="SAM" id="MobiDB-lite"/>
    </source>
</evidence>
<reference evidence="2" key="1">
    <citation type="submission" date="2007-02" db="EMBL/GenBank/DDBJ databases">
        <authorList>
            <person name="Stapleton M."/>
            <person name="Carlson J."/>
            <person name="Frise E."/>
            <person name="Kapadia B."/>
            <person name="Park S."/>
            <person name="Wan K."/>
            <person name="Yu C."/>
            <person name="Celniker S."/>
        </authorList>
    </citation>
    <scope>NUCLEOTIDE SEQUENCE</scope>
</reference>
<name>A2VES9_DROME</name>
<sequence length="90" mass="10699">MDRGTSSNQPILTTCEMYPRRRNTEFYRSPEPRVSCQNQRAEHPGQMLNVTPTRIGRPYEDFHESSRQIIWIVFIYAMVTFRKINFVDSV</sequence>
<organism evidence="2">
    <name type="scientific">Drosophila melanogaster</name>
    <name type="common">Fruit fly</name>
    <dbReference type="NCBI Taxonomy" id="7227"/>
    <lineage>
        <taxon>Eukaryota</taxon>
        <taxon>Metazoa</taxon>
        <taxon>Ecdysozoa</taxon>
        <taxon>Arthropoda</taxon>
        <taxon>Hexapoda</taxon>
        <taxon>Insecta</taxon>
        <taxon>Pterygota</taxon>
        <taxon>Neoptera</taxon>
        <taxon>Endopterygota</taxon>
        <taxon>Diptera</taxon>
        <taxon>Brachycera</taxon>
        <taxon>Muscomorpha</taxon>
        <taxon>Ephydroidea</taxon>
        <taxon>Drosophilidae</taxon>
        <taxon>Drosophila</taxon>
        <taxon>Sophophora</taxon>
    </lineage>
</organism>
<feature type="region of interest" description="Disordered" evidence="1">
    <location>
        <begin position="30"/>
        <end position="52"/>
    </location>
</feature>
<accession>A2VES9</accession>
<evidence type="ECO:0000313" key="2">
    <source>
        <dbReference type="EMBL" id="ABN49387.1"/>
    </source>
</evidence>
<dbReference type="VEuPathDB" id="VectorBase:FBgn0250825"/>
<proteinExistence type="evidence at transcript level"/>
<dbReference type="OrthoDB" id="8046853at2759"/>
<dbReference type="AlphaFoldDB" id="A2VES9"/>
<dbReference type="Bgee" id="FBgn0250825">
    <property type="expression patterns" value="Expressed in early-mid elongation-stage spermatid (Drosophila) in testis and 24 other cell types or tissues"/>
</dbReference>
<dbReference type="EMBL" id="BT030248">
    <property type="protein sequence ID" value="ABN49387.1"/>
    <property type="molecule type" value="mRNA"/>
</dbReference>